<reference evidence="1 2" key="1">
    <citation type="submission" date="2023-10" db="EMBL/GenBank/DDBJ databases">
        <title>Noviherbaspirillum sp. CPCC 100848 genome assembly.</title>
        <authorList>
            <person name="Li X.Y."/>
            <person name="Fang X.M."/>
        </authorList>
    </citation>
    <scope>NUCLEOTIDE SEQUENCE [LARGE SCALE GENOMIC DNA]</scope>
    <source>
        <strain evidence="1 2">CPCC 100848</strain>
    </source>
</reference>
<evidence type="ECO:0000313" key="1">
    <source>
        <dbReference type="EMBL" id="MEC4719951.1"/>
    </source>
</evidence>
<evidence type="ECO:0008006" key="3">
    <source>
        <dbReference type="Google" id="ProtNLM"/>
    </source>
</evidence>
<dbReference type="SUPFAM" id="SSF47240">
    <property type="entry name" value="Ferritin-like"/>
    <property type="match status" value="2"/>
</dbReference>
<organism evidence="1 2">
    <name type="scientific">Noviherbaspirillum album</name>
    <dbReference type="NCBI Taxonomy" id="3080276"/>
    <lineage>
        <taxon>Bacteria</taxon>
        <taxon>Pseudomonadati</taxon>
        <taxon>Pseudomonadota</taxon>
        <taxon>Betaproteobacteria</taxon>
        <taxon>Burkholderiales</taxon>
        <taxon>Oxalobacteraceae</taxon>
        <taxon>Noviherbaspirillum</taxon>
    </lineage>
</organism>
<sequence>MSFNLFSAKGTPLDRQRFTWRDMVGKPISKLDDDAFTRIRIIQMNGVEQESQRFQHMCARQNRELRIPLAKVRRVEQHQATMVNWMLGPDHSPLEITIGYEQAAIEITAAVAQREPDPYLAQVYRFGMLEDFDHLYRYSALLDRVEGKDANNILQSYTDILPGRPTMVEHRAPEDDVRDHYDRTTAAPITKLHALTIVSTEFQVNQYYLNVGPQFADPVARQLYAEIASIEEQHVTQYESMLDPSETWMDQWLLHEANEVYNYYSCVQQETNPRLKAVWERFLDYELGHFHYVAELYKQHERRDPVELLAGGELPEPIAFASQRDFVRQTLLNKEADLRTNGTQFVDKANESQASIDYRAHMNSEGSPSETVASGYIWMPGTELARKSAVAV</sequence>
<accession>A0ABU6J8L9</accession>
<proteinExistence type="predicted"/>
<gene>
    <name evidence="1" type="ORF">RY831_12385</name>
</gene>
<dbReference type="InterPro" id="IPR009078">
    <property type="entry name" value="Ferritin-like_SF"/>
</dbReference>
<protein>
    <recommendedName>
        <fullName evidence="3">Ferritin-like domain-containing protein</fullName>
    </recommendedName>
</protein>
<dbReference type="Proteomes" id="UP001352263">
    <property type="component" value="Unassembled WGS sequence"/>
</dbReference>
<keyword evidence="2" id="KW-1185">Reference proteome</keyword>
<dbReference type="EMBL" id="JAWIIV010000009">
    <property type="protein sequence ID" value="MEC4719951.1"/>
    <property type="molecule type" value="Genomic_DNA"/>
</dbReference>
<name>A0ABU6J8L9_9BURK</name>
<dbReference type="RefSeq" id="WP_326506667.1">
    <property type="nucleotide sequence ID" value="NZ_JAWIIV010000009.1"/>
</dbReference>
<comment type="caution">
    <text evidence="1">The sequence shown here is derived from an EMBL/GenBank/DDBJ whole genome shotgun (WGS) entry which is preliminary data.</text>
</comment>
<evidence type="ECO:0000313" key="2">
    <source>
        <dbReference type="Proteomes" id="UP001352263"/>
    </source>
</evidence>